<gene>
    <name evidence="2" type="ORF">PTSG_03663</name>
</gene>
<dbReference type="PANTHER" id="PTHR10612:SF62">
    <property type="entry name" value="LIPOCALIN_CYTOSOLIC FATTY-ACID BINDING DOMAIN-CONTAINING PROTEIN"/>
    <property type="match status" value="1"/>
</dbReference>
<dbReference type="Proteomes" id="UP000007799">
    <property type="component" value="Unassembled WGS sequence"/>
</dbReference>
<dbReference type="PANTHER" id="PTHR10612">
    <property type="entry name" value="APOLIPOPROTEIN D"/>
    <property type="match status" value="1"/>
</dbReference>
<dbReference type="GO" id="GO:0000302">
    <property type="term" value="P:response to reactive oxygen species"/>
    <property type="evidence" value="ECO:0007669"/>
    <property type="project" value="TreeGrafter"/>
</dbReference>
<feature type="chain" id="PRO_5003287161" evidence="1">
    <location>
        <begin position="26"/>
        <end position="173"/>
    </location>
</feature>
<dbReference type="InterPro" id="IPR012674">
    <property type="entry name" value="Calycin"/>
</dbReference>
<dbReference type="eggNOG" id="ENOG502SXTW">
    <property type="taxonomic scope" value="Eukaryota"/>
</dbReference>
<evidence type="ECO:0000313" key="2">
    <source>
        <dbReference type="EMBL" id="EGD83027.1"/>
    </source>
</evidence>
<dbReference type="Gene3D" id="2.40.128.20">
    <property type="match status" value="1"/>
</dbReference>
<dbReference type="KEGG" id="sre:PTSG_03663"/>
<feature type="signal peptide" evidence="1">
    <location>
        <begin position="1"/>
        <end position="25"/>
    </location>
</feature>
<keyword evidence="3" id="KW-1185">Reference proteome</keyword>
<evidence type="ECO:0000256" key="1">
    <source>
        <dbReference type="SAM" id="SignalP"/>
    </source>
</evidence>
<dbReference type="AlphaFoldDB" id="F2U686"/>
<dbReference type="RefSeq" id="XP_004995391.1">
    <property type="nucleotide sequence ID" value="XM_004995334.1"/>
</dbReference>
<dbReference type="PROSITE" id="PS00213">
    <property type="entry name" value="LIPOCALIN"/>
    <property type="match status" value="1"/>
</dbReference>
<dbReference type="OMA" id="IEYDCTS"/>
<sequence>MRAVQKFLAILAVALVAIGAASVVAWPDEPCRIPPGARNFTLDKYAGLWYEIGKIQTAGGADKTVTGKTIVANGTLTNTNATNPARFTESFFPFTPKVAYNVIYLDEKYSIEYDCGQEAGITNYCFHVLARKPQVPEEDVQQLLQLAVRFDLNPKNIPFKPTKQQGCWNQHQE</sequence>
<reference evidence="2" key="1">
    <citation type="submission" date="2009-08" db="EMBL/GenBank/DDBJ databases">
        <title>Annotation of Salpingoeca rosetta.</title>
        <authorList>
            <consortium name="The Broad Institute Genome Sequencing Platform"/>
            <person name="Russ C."/>
            <person name="Cuomo C."/>
            <person name="Burger G."/>
            <person name="Gray M.W."/>
            <person name="Holland P.W.H."/>
            <person name="King N."/>
            <person name="Lang F.B.F."/>
            <person name="Roger A.J."/>
            <person name="Ruiz-Trillo I."/>
            <person name="Young S.K."/>
            <person name="Zeng Q."/>
            <person name="Gargeya S."/>
            <person name="Alvarado L."/>
            <person name="Berlin A."/>
            <person name="Chapman S.B."/>
            <person name="Chen Z."/>
            <person name="Freedman E."/>
            <person name="Gellesch M."/>
            <person name="Goldberg J."/>
            <person name="Griggs A."/>
            <person name="Gujja S."/>
            <person name="Heilman E."/>
            <person name="Heiman D."/>
            <person name="Howarth C."/>
            <person name="Mehta T."/>
            <person name="Neiman D."/>
            <person name="Pearson M."/>
            <person name="Roberts A."/>
            <person name="Saif S."/>
            <person name="Shea T."/>
            <person name="Shenoy N."/>
            <person name="Sisk P."/>
            <person name="Stolte C."/>
            <person name="Sykes S."/>
            <person name="White J."/>
            <person name="Yandava C."/>
            <person name="Haas B."/>
            <person name="Nusbaum C."/>
            <person name="Birren B."/>
        </authorList>
    </citation>
    <scope>NUCLEOTIDE SEQUENCE [LARGE SCALE GENOMIC DNA]</scope>
    <source>
        <strain evidence="2">ATCC 50818</strain>
    </source>
</reference>
<keyword evidence="1" id="KW-0732">Signal</keyword>
<organism evidence="3">
    <name type="scientific">Salpingoeca rosetta (strain ATCC 50818 / BSB-021)</name>
    <dbReference type="NCBI Taxonomy" id="946362"/>
    <lineage>
        <taxon>Eukaryota</taxon>
        <taxon>Choanoflagellata</taxon>
        <taxon>Craspedida</taxon>
        <taxon>Salpingoecidae</taxon>
        <taxon>Salpingoeca</taxon>
    </lineage>
</organism>
<evidence type="ECO:0000313" key="3">
    <source>
        <dbReference type="Proteomes" id="UP000007799"/>
    </source>
</evidence>
<protein>
    <submittedName>
        <fullName evidence="2">Uncharacterized protein</fullName>
    </submittedName>
</protein>
<dbReference type="GO" id="GO:0005737">
    <property type="term" value="C:cytoplasm"/>
    <property type="evidence" value="ECO:0007669"/>
    <property type="project" value="TreeGrafter"/>
</dbReference>
<dbReference type="SUPFAM" id="SSF50814">
    <property type="entry name" value="Lipocalins"/>
    <property type="match status" value="1"/>
</dbReference>
<dbReference type="GO" id="GO:0006629">
    <property type="term" value="P:lipid metabolic process"/>
    <property type="evidence" value="ECO:0007669"/>
    <property type="project" value="TreeGrafter"/>
</dbReference>
<proteinExistence type="predicted"/>
<accession>F2U686</accession>
<dbReference type="OrthoDB" id="10025477at2759"/>
<dbReference type="FunCoup" id="F2U686">
    <property type="interactions" value="203"/>
</dbReference>
<dbReference type="InterPro" id="IPR022272">
    <property type="entry name" value="Lipocalin_CS"/>
</dbReference>
<dbReference type="EMBL" id="GL832962">
    <property type="protein sequence ID" value="EGD83027.1"/>
    <property type="molecule type" value="Genomic_DNA"/>
</dbReference>
<dbReference type="GeneID" id="16075973"/>
<name>F2U686_SALR5</name>
<dbReference type="InParanoid" id="F2U686"/>